<organism evidence="3 4">
    <name type="scientific">Aureibacter tunicatorum</name>
    <dbReference type="NCBI Taxonomy" id="866807"/>
    <lineage>
        <taxon>Bacteria</taxon>
        <taxon>Pseudomonadati</taxon>
        <taxon>Bacteroidota</taxon>
        <taxon>Cytophagia</taxon>
        <taxon>Cytophagales</taxon>
        <taxon>Persicobacteraceae</taxon>
        <taxon>Aureibacter</taxon>
    </lineage>
</organism>
<keyword evidence="2" id="KW-1133">Transmembrane helix</keyword>
<evidence type="ECO:0000313" key="3">
    <source>
        <dbReference type="EMBL" id="MDR6240072.1"/>
    </source>
</evidence>
<name>A0AAE4BTW2_9BACT</name>
<keyword evidence="1" id="KW-0175">Coiled coil</keyword>
<keyword evidence="2" id="KW-0812">Transmembrane</keyword>
<evidence type="ECO:0000313" key="4">
    <source>
        <dbReference type="Proteomes" id="UP001185092"/>
    </source>
</evidence>
<dbReference type="EMBL" id="JAVDQD010000003">
    <property type="protein sequence ID" value="MDR6240072.1"/>
    <property type="molecule type" value="Genomic_DNA"/>
</dbReference>
<evidence type="ECO:0000256" key="1">
    <source>
        <dbReference type="SAM" id="Coils"/>
    </source>
</evidence>
<sequence length="237" mass="28068">MNRKSRINSIYFYLSITTVIVIGISYLTFEKYSAKELINTAESNEHNPYSFNQKFDIEEFESYDQFVDSVDAYFCKHIIPSPQIYFDHNGTKKKIRAAYSFQDPCSEFDCILIRERNIFHINDDSIKISDQKWHLDQLDSIFTLNYYNNGVKPEFSDSHKIMLICIKNSNQSIKKLNDQINKIMNAYEKTTSNKLAEITFLRYPTPEEIESEKKKIETFLRKDDDEEIDHEIKTLLE</sequence>
<reference evidence="3" key="1">
    <citation type="submission" date="2023-07" db="EMBL/GenBank/DDBJ databases">
        <title>Genomic Encyclopedia of Type Strains, Phase IV (KMG-IV): sequencing the most valuable type-strain genomes for metagenomic binning, comparative biology and taxonomic classification.</title>
        <authorList>
            <person name="Goeker M."/>
        </authorList>
    </citation>
    <scope>NUCLEOTIDE SEQUENCE</scope>
    <source>
        <strain evidence="3">DSM 26174</strain>
    </source>
</reference>
<dbReference type="AlphaFoldDB" id="A0AAE4BTW2"/>
<feature type="coiled-coil region" evidence="1">
    <location>
        <begin position="166"/>
        <end position="193"/>
    </location>
</feature>
<comment type="caution">
    <text evidence="3">The sequence shown here is derived from an EMBL/GenBank/DDBJ whole genome shotgun (WGS) entry which is preliminary data.</text>
</comment>
<accession>A0AAE4BTW2</accession>
<evidence type="ECO:0000256" key="2">
    <source>
        <dbReference type="SAM" id="Phobius"/>
    </source>
</evidence>
<proteinExistence type="predicted"/>
<keyword evidence="4" id="KW-1185">Reference proteome</keyword>
<gene>
    <name evidence="3" type="ORF">HNQ88_003120</name>
</gene>
<protein>
    <submittedName>
        <fullName evidence="3">Uncharacterized protein</fullName>
    </submittedName>
</protein>
<keyword evidence="2" id="KW-0472">Membrane</keyword>
<feature type="transmembrane region" description="Helical" evidence="2">
    <location>
        <begin position="12"/>
        <end position="29"/>
    </location>
</feature>
<dbReference type="RefSeq" id="WP_309939905.1">
    <property type="nucleotide sequence ID" value="NZ_AP025305.1"/>
</dbReference>
<dbReference type="Proteomes" id="UP001185092">
    <property type="component" value="Unassembled WGS sequence"/>
</dbReference>